<evidence type="ECO:0000313" key="1">
    <source>
        <dbReference type="EMBL" id="BAN78483.1"/>
    </source>
</evidence>
<dbReference type="RefSeq" id="YP_008532084.1">
    <property type="nucleotide sequence ID" value="NC_022343.1"/>
</dbReference>
<sequence length="124" mass="14086">MFDKATRLKLRFNSNKGQLSVEQVWDLSLTALNEMAKGLSRELKAATVDDEDFIGNNTSVDTQLLQLRFDIVKSIINTKLKERDDSLSAAEKREHNQAILELIKKKQQEELAGKSVEELQALLK</sequence>
<dbReference type="KEGG" id="vg:16836202"/>
<dbReference type="OrthoDB" id="15824at10239"/>
<organism evidence="1 2">
    <name type="scientific">Klebsiella phage 0507-KN2-1</name>
    <name type="common">Taipeivirus 0507KN21</name>
    <dbReference type="NCBI Taxonomy" id="2991282"/>
    <lineage>
        <taxon>Viruses</taxon>
        <taxon>Duplodnaviria</taxon>
        <taxon>Heunggongvirae</taxon>
        <taxon>Uroviricota</taxon>
        <taxon>Caudoviricetes</taxon>
        <taxon>Pantevenvirales</taxon>
        <taxon>Ackermannviridae</taxon>
        <taxon>Taipeivirus</taxon>
        <taxon>Taipeivirus 0507KN21</taxon>
    </lineage>
</organism>
<dbReference type="EMBL" id="AB797215">
    <property type="protein sequence ID" value="BAN78483.1"/>
    <property type="molecule type" value="Genomic_DNA"/>
</dbReference>
<proteinExistence type="predicted"/>
<evidence type="ECO:0000313" key="2">
    <source>
        <dbReference type="Proteomes" id="UP000015925"/>
    </source>
</evidence>
<keyword evidence="2" id="KW-1185">Reference proteome</keyword>
<protein>
    <submittedName>
        <fullName evidence="1">Uncharacterized protein</fullName>
    </submittedName>
</protein>
<dbReference type="Proteomes" id="UP000015925">
    <property type="component" value="Segment"/>
</dbReference>
<dbReference type="GeneID" id="16836202"/>
<name>S6C3A9_BPK05</name>
<accession>S6C3A9</accession>
<organismHost>
    <name type="scientific">Klebsiella</name>
    <dbReference type="NCBI Taxonomy" id="570"/>
</organismHost>
<reference evidence="1 2" key="1">
    <citation type="journal article" date="2013" name="PLoS ONE">
        <title>Isolation of a Bacteriophage Specific for a New Capsular Type of Klebsiella pneumoniae and Characterization of Its Polysaccharide Depolymerase.</title>
        <authorList>
            <person name="Hsu C.R."/>
            <person name="Lin T.L."/>
            <person name="Pan Y.J."/>
            <person name="Hsieh P.F."/>
            <person name="Wang J.T."/>
        </authorList>
    </citation>
    <scope>NUCLEOTIDE SEQUENCE [LARGE SCALE GENOMIC DNA]</scope>
    <source>
        <strain evidence="1 2">0507-KN2-1</strain>
    </source>
</reference>